<sequence length="30" mass="3355">MTPASDHLGHAIYCSSNYLIGNYTALKEKR</sequence>
<reference evidence="1 2" key="1">
    <citation type="submission" date="2015-01" db="EMBL/GenBank/DDBJ databases">
        <title>Draft genome of the acidophilic iron oxidizer Ferrimicrobium acidiphilum strain T23.</title>
        <authorList>
            <person name="Poehlein A."/>
            <person name="Eisen S."/>
            <person name="Schloemann M."/>
            <person name="Johnson B.D."/>
            <person name="Daniel R."/>
            <person name="Muehling M."/>
        </authorList>
    </citation>
    <scope>NUCLEOTIDE SEQUENCE [LARGE SCALE GENOMIC DNA]</scope>
    <source>
        <strain evidence="1 2">T23</strain>
    </source>
</reference>
<dbReference type="Proteomes" id="UP000032336">
    <property type="component" value="Unassembled WGS sequence"/>
</dbReference>
<protein>
    <submittedName>
        <fullName evidence="1">Uncharacterized protein</fullName>
    </submittedName>
</protein>
<gene>
    <name evidence="1" type="ORF">FEAC_00370</name>
</gene>
<organism evidence="1 2">
    <name type="scientific">Ferrimicrobium acidiphilum DSM 19497</name>
    <dbReference type="NCBI Taxonomy" id="1121877"/>
    <lineage>
        <taxon>Bacteria</taxon>
        <taxon>Bacillati</taxon>
        <taxon>Actinomycetota</taxon>
        <taxon>Acidimicrobiia</taxon>
        <taxon>Acidimicrobiales</taxon>
        <taxon>Acidimicrobiaceae</taxon>
        <taxon>Ferrimicrobium</taxon>
    </lineage>
</organism>
<evidence type="ECO:0000313" key="2">
    <source>
        <dbReference type="Proteomes" id="UP000032336"/>
    </source>
</evidence>
<comment type="caution">
    <text evidence="1">The sequence shown here is derived from an EMBL/GenBank/DDBJ whole genome shotgun (WGS) entry which is preliminary data.</text>
</comment>
<keyword evidence="2" id="KW-1185">Reference proteome</keyword>
<evidence type="ECO:0000313" key="1">
    <source>
        <dbReference type="EMBL" id="KJE78047.1"/>
    </source>
</evidence>
<accession>A0A0D8FYX8</accession>
<dbReference type="EMBL" id="JXUW01000001">
    <property type="protein sequence ID" value="KJE78047.1"/>
    <property type="molecule type" value="Genomic_DNA"/>
</dbReference>
<proteinExistence type="predicted"/>
<dbReference type="AlphaFoldDB" id="A0A0D8FYX8"/>
<name>A0A0D8FYX8_9ACTN</name>